<accession>A0A9Q9UQ25</accession>
<protein>
    <submittedName>
        <fullName evidence="1">Uncharacterized protein</fullName>
    </submittedName>
</protein>
<name>A0A9Q9UQ25_9BURK</name>
<dbReference type="Proteomes" id="UP000494172">
    <property type="component" value="Unassembled WGS sequence"/>
</dbReference>
<reference evidence="1 2" key="1">
    <citation type="submission" date="2019-09" db="EMBL/GenBank/DDBJ databases">
        <authorList>
            <person name="Depoorter E."/>
        </authorList>
    </citation>
    <scope>NUCLEOTIDE SEQUENCE [LARGE SCALE GENOMIC DNA]</scope>
    <source>
        <strain evidence="1">LMG 24066</strain>
    </source>
</reference>
<comment type="caution">
    <text evidence="1">The sequence shown here is derived from an EMBL/GenBank/DDBJ whole genome shotgun (WGS) entry which is preliminary data.</text>
</comment>
<organism evidence="1 2">
    <name type="scientific">Burkholderia arboris</name>
    <dbReference type="NCBI Taxonomy" id="488730"/>
    <lineage>
        <taxon>Bacteria</taxon>
        <taxon>Pseudomonadati</taxon>
        <taxon>Pseudomonadota</taxon>
        <taxon>Betaproteobacteria</taxon>
        <taxon>Burkholderiales</taxon>
        <taxon>Burkholderiaceae</taxon>
        <taxon>Burkholderia</taxon>
        <taxon>Burkholderia cepacia complex</taxon>
    </lineage>
</organism>
<evidence type="ECO:0000313" key="2">
    <source>
        <dbReference type="Proteomes" id="UP000494172"/>
    </source>
</evidence>
<proteinExistence type="predicted"/>
<dbReference type="AlphaFoldDB" id="A0A9Q9UQ25"/>
<dbReference type="EMBL" id="CABVPX010000007">
    <property type="protein sequence ID" value="VWB49104.1"/>
    <property type="molecule type" value="Genomic_DNA"/>
</dbReference>
<sequence length="34" mass="3499">MTTMMDAGIEFDVSATFDVLFGLAVAERGAASSS</sequence>
<evidence type="ECO:0000313" key="1">
    <source>
        <dbReference type="EMBL" id="VWB49104.1"/>
    </source>
</evidence>
<gene>
    <name evidence="1" type="ORF">BAR24066_02225</name>
</gene>